<dbReference type="SMART" id="SM00062">
    <property type="entry name" value="PBPb"/>
    <property type="match status" value="1"/>
</dbReference>
<dbReference type="HOGENOM" id="CLU_028871_5_2_9"/>
<gene>
    <name evidence="4" type="ORF">HMPREF0908_0668</name>
</gene>
<feature type="chain" id="PRO_5039373408" evidence="2">
    <location>
        <begin position="19"/>
        <end position="313"/>
    </location>
</feature>
<dbReference type="STRING" id="638302.HMPREF0908_0668"/>
<dbReference type="eggNOG" id="COG0715">
    <property type="taxonomic scope" value="Bacteria"/>
</dbReference>
<dbReference type="Proteomes" id="UP000005309">
    <property type="component" value="Unassembled WGS sequence"/>
</dbReference>
<dbReference type="Gene3D" id="3.40.190.10">
    <property type="entry name" value="Periplasmic binding protein-like II"/>
    <property type="match status" value="2"/>
</dbReference>
<evidence type="ECO:0000313" key="4">
    <source>
        <dbReference type="EMBL" id="EEQ48938.1"/>
    </source>
</evidence>
<comment type="similarity">
    <text evidence="1">Belongs to the bacterial solute-binding protein SsuA/TauA family.</text>
</comment>
<evidence type="ECO:0000256" key="2">
    <source>
        <dbReference type="SAM" id="SignalP"/>
    </source>
</evidence>
<evidence type="ECO:0000259" key="3">
    <source>
        <dbReference type="SMART" id="SM00062"/>
    </source>
</evidence>
<feature type="signal peptide" evidence="2">
    <location>
        <begin position="1"/>
        <end position="18"/>
    </location>
</feature>
<dbReference type="RefSeq" id="WP_006689403.1">
    <property type="nucleotide sequence ID" value="NZ_GG694006.1"/>
</dbReference>
<dbReference type="Pfam" id="PF09084">
    <property type="entry name" value="NMT1"/>
    <property type="match status" value="1"/>
</dbReference>
<protein>
    <submittedName>
        <fullName evidence="4">NMT1/THI5-like protein</fullName>
    </submittedName>
</protein>
<name>C4V2C4_9FIRM</name>
<feature type="domain" description="Solute-binding protein family 3/N-terminal" evidence="3">
    <location>
        <begin position="32"/>
        <end position="244"/>
    </location>
</feature>
<keyword evidence="2" id="KW-0732">Signal</keyword>
<keyword evidence="5" id="KW-1185">Reference proteome</keyword>
<sequence length="313" mass="33279">MSKILACLFCLTLFLAGGCGSSVQEKSAPLPKLTIGLMPDTDSIPFIIAAERGYFAEEGVEVELQPFKSAMDRDAALQSGNLDGAVSDLLAVIFARSGGFDVRAVSYTDGNYNLVASDGAGIASPADLRGKEIAVSKNTIIEYVTDEILAANGMREEDVAKVVIPQIPVRLEMLRSGNLGAAVLPEPMASVAAASGSHYVIGSGDLGINPGVIVFSKSALQDKEKSVRAMYRAYNKAVDYLNNTPQSEYLDLVVERSGFPPAARDVLVLPSYRHAGSPAEPDVTEAVRWVTSKGNAAAYSYDDLVSHLLLEEE</sequence>
<dbReference type="AlphaFoldDB" id="C4V2C4"/>
<dbReference type="EMBL" id="ACLA01000010">
    <property type="protein sequence ID" value="EEQ48938.1"/>
    <property type="molecule type" value="Genomic_DNA"/>
</dbReference>
<dbReference type="OrthoDB" id="9815602at2"/>
<dbReference type="PANTHER" id="PTHR30024">
    <property type="entry name" value="ALIPHATIC SULFONATES-BINDING PROTEIN-RELATED"/>
    <property type="match status" value="1"/>
</dbReference>
<dbReference type="PROSITE" id="PS51257">
    <property type="entry name" value="PROKAR_LIPOPROTEIN"/>
    <property type="match status" value="1"/>
</dbReference>
<evidence type="ECO:0000256" key="1">
    <source>
        <dbReference type="ARBA" id="ARBA00010742"/>
    </source>
</evidence>
<comment type="caution">
    <text evidence="4">The sequence shown here is derived from an EMBL/GenBank/DDBJ whole genome shotgun (WGS) entry which is preliminary data.</text>
</comment>
<proteinExistence type="inferred from homology"/>
<dbReference type="SUPFAM" id="SSF53850">
    <property type="entry name" value="Periplasmic binding protein-like II"/>
    <property type="match status" value="1"/>
</dbReference>
<organism evidence="4 5">
    <name type="scientific">Selenomonas flueggei ATCC 43531</name>
    <dbReference type="NCBI Taxonomy" id="638302"/>
    <lineage>
        <taxon>Bacteria</taxon>
        <taxon>Bacillati</taxon>
        <taxon>Bacillota</taxon>
        <taxon>Negativicutes</taxon>
        <taxon>Selenomonadales</taxon>
        <taxon>Selenomonadaceae</taxon>
        <taxon>Selenomonas</taxon>
    </lineage>
</organism>
<dbReference type="InterPro" id="IPR001638">
    <property type="entry name" value="Solute-binding_3/MltF_N"/>
</dbReference>
<evidence type="ECO:0000313" key="5">
    <source>
        <dbReference type="Proteomes" id="UP000005309"/>
    </source>
</evidence>
<dbReference type="InterPro" id="IPR015168">
    <property type="entry name" value="SsuA/THI5"/>
</dbReference>
<accession>C4V2C4</accession>
<reference evidence="4 5" key="1">
    <citation type="submission" date="2009-04" db="EMBL/GenBank/DDBJ databases">
        <authorList>
            <person name="Qin X."/>
            <person name="Bachman B."/>
            <person name="Battles P."/>
            <person name="Bell A."/>
            <person name="Bess C."/>
            <person name="Bickham C."/>
            <person name="Chaboub L."/>
            <person name="Chen D."/>
            <person name="Coyle M."/>
            <person name="Deiros D.R."/>
            <person name="Dinh H."/>
            <person name="Forbes L."/>
            <person name="Fowler G."/>
            <person name="Francisco L."/>
            <person name="Fu Q."/>
            <person name="Gubbala S."/>
            <person name="Hale W."/>
            <person name="Han Y."/>
            <person name="Hemphill L."/>
            <person name="Highlander S.K."/>
            <person name="Hirani K."/>
            <person name="Hogues M."/>
            <person name="Jackson L."/>
            <person name="Jakkamsetti A."/>
            <person name="Javaid M."/>
            <person name="Jiang H."/>
            <person name="Korchina V."/>
            <person name="Kovar C."/>
            <person name="Lara F."/>
            <person name="Lee S."/>
            <person name="Mata R."/>
            <person name="Mathew T."/>
            <person name="Moen C."/>
            <person name="Morales K."/>
            <person name="Munidasa M."/>
            <person name="Nazareth L."/>
            <person name="Ngo R."/>
            <person name="Nguyen L."/>
            <person name="Okwuonu G."/>
            <person name="Ongeri F."/>
            <person name="Patil S."/>
            <person name="Petrosino J."/>
            <person name="Pham C."/>
            <person name="Pham P."/>
            <person name="Pu L.-L."/>
            <person name="Puazo M."/>
            <person name="Raj R."/>
            <person name="Reid J."/>
            <person name="Rouhana J."/>
            <person name="Saada N."/>
            <person name="Shang Y."/>
            <person name="Simmons D."/>
            <person name="Thornton R."/>
            <person name="Warren J."/>
            <person name="Weissenberger G."/>
            <person name="Zhang J."/>
            <person name="Zhang L."/>
            <person name="Zhou C."/>
            <person name="Zhu D."/>
            <person name="Muzny D."/>
            <person name="Worley K."/>
            <person name="Gibbs R."/>
        </authorList>
    </citation>
    <scope>NUCLEOTIDE SEQUENCE [LARGE SCALE GENOMIC DNA]</scope>
    <source>
        <strain evidence="4 5">ATCC 43531</strain>
    </source>
</reference>